<dbReference type="EMBL" id="DOEK01000040">
    <property type="protein sequence ID" value="HBP31569.1"/>
    <property type="molecule type" value="Genomic_DNA"/>
</dbReference>
<keyword evidence="3" id="KW-0804">Transcription</keyword>
<evidence type="ECO:0000259" key="5">
    <source>
        <dbReference type="PROSITE" id="PS51078"/>
    </source>
</evidence>
<dbReference type="Proteomes" id="UP000264036">
    <property type="component" value="Unassembled WGS sequence"/>
</dbReference>
<dbReference type="PROSITE" id="PS51077">
    <property type="entry name" value="HTH_ICLR"/>
    <property type="match status" value="1"/>
</dbReference>
<dbReference type="Pfam" id="PF01614">
    <property type="entry name" value="IclR_C"/>
    <property type="match status" value="1"/>
</dbReference>
<gene>
    <name evidence="6" type="ORF">DD666_19430</name>
</gene>
<feature type="domain" description="HTH iclR-type" evidence="4">
    <location>
        <begin position="7"/>
        <end position="70"/>
    </location>
</feature>
<evidence type="ECO:0000256" key="2">
    <source>
        <dbReference type="ARBA" id="ARBA00023125"/>
    </source>
</evidence>
<dbReference type="InterPro" id="IPR036388">
    <property type="entry name" value="WH-like_DNA-bd_sf"/>
</dbReference>
<dbReference type="InterPro" id="IPR014757">
    <property type="entry name" value="Tscrpt_reg_IclR_C"/>
</dbReference>
<accession>A0A356LL28</accession>
<dbReference type="Pfam" id="PF09339">
    <property type="entry name" value="HTH_IclR"/>
    <property type="match status" value="1"/>
</dbReference>
<evidence type="ECO:0000259" key="4">
    <source>
        <dbReference type="PROSITE" id="PS51077"/>
    </source>
</evidence>
<dbReference type="GO" id="GO:0003700">
    <property type="term" value="F:DNA-binding transcription factor activity"/>
    <property type="evidence" value="ECO:0007669"/>
    <property type="project" value="TreeGrafter"/>
</dbReference>
<organism evidence="6 7">
    <name type="scientific">Advenella kashmirensis</name>
    <dbReference type="NCBI Taxonomy" id="310575"/>
    <lineage>
        <taxon>Bacteria</taxon>
        <taxon>Pseudomonadati</taxon>
        <taxon>Pseudomonadota</taxon>
        <taxon>Betaproteobacteria</taxon>
        <taxon>Burkholderiales</taxon>
        <taxon>Alcaligenaceae</taxon>
    </lineage>
</organism>
<dbReference type="SUPFAM" id="SSF46785">
    <property type="entry name" value="Winged helix' DNA-binding domain"/>
    <property type="match status" value="1"/>
</dbReference>
<dbReference type="PROSITE" id="PS51078">
    <property type="entry name" value="ICLR_ED"/>
    <property type="match status" value="1"/>
</dbReference>
<evidence type="ECO:0000256" key="3">
    <source>
        <dbReference type="ARBA" id="ARBA00023163"/>
    </source>
</evidence>
<dbReference type="SUPFAM" id="SSF55781">
    <property type="entry name" value="GAF domain-like"/>
    <property type="match status" value="1"/>
</dbReference>
<dbReference type="GO" id="GO:0045892">
    <property type="term" value="P:negative regulation of DNA-templated transcription"/>
    <property type="evidence" value="ECO:0007669"/>
    <property type="project" value="TreeGrafter"/>
</dbReference>
<dbReference type="Gene3D" id="1.10.10.10">
    <property type="entry name" value="Winged helix-like DNA-binding domain superfamily/Winged helix DNA-binding domain"/>
    <property type="match status" value="1"/>
</dbReference>
<dbReference type="Gene3D" id="3.30.450.40">
    <property type="match status" value="1"/>
</dbReference>
<sequence length="252" mass="27743">MHYKDEPKTLVRGLVILETLSTASAAGLKIAQIAARTQISRPTVYRFVSVLLNNGYINEIADTGCYIYNRDKLNQIADFGDESEQFKGVLRKISEKTGDSSFLIRQDNADSLCIHREIGTYPLQVLSIQIDHKQPMGVGAAGLALLSYLPEPEQERILAENEQKLYPYGAISVKKLRLLMKATRERGWSAVGNAAVQGVLGVGVAIADRRGCPRFAISVSSVEARFTVKRQKAVVQIIKDEIAALDSYGCIN</sequence>
<evidence type="ECO:0000256" key="1">
    <source>
        <dbReference type="ARBA" id="ARBA00023015"/>
    </source>
</evidence>
<dbReference type="GO" id="GO:0003677">
    <property type="term" value="F:DNA binding"/>
    <property type="evidence" value="ECO:0007669"/>
    <property type="project" value="UniProtKB-KW"/>
</dbReference>
<keyword evidence="2" id="KW-0238">DNA-binding</keyword>
<dbReference type="InterPro" id="IPR036390">
    <property type="entry name" value="WH_DNA-bd_sf"/>
</dbReference>
<evidence type="ECO:0000313" key="7">
    <source>
        <dbReference type="Proteomes" id="UP000264036"/>
    </source>
</evidence>
<dbReference type="PANTHER" id="PTHR30136:SF39">
    <property type="entry name" value="TRANSCRIPTIONAL REGULATORY PROTEIN"/>
    <property type="match status" value="1"/>
</dbReference>
<dbReference type="InterPro" id="IPR029016">
    <property type="entry name" value="GAF-like_dom_sf"/>
</dbReference>
<reference evidence="6 7" key="1">
    <citation type="journal article" date="2018" name="Nat. Biotechnol.">
        <title>A standardized bacterial taxonomy based on genome phylogeny substantially revises the tree of life.</title>
        <authorList>
            <person name="Parks D.H."/>
            <person name="Chuvochina M."/>
            <person name="Waite D.W."/>
            <person name="Rinke C."/>
            <person name="Skarshewski A."/>
            <person name="Chaumeil P.A."/>
            <person name="Hugenholtz P."/>
        </authorList>
    </citation>
    <scope>NUCLEOTIDE SEQUENCE [LARGE SCALE GENOMIC DNA]</scope>
    <source>
        <strain evidence="6">UBA10707</strain>
    </source>
</reference>
<proteinExistence type="predicted"/>
<dbReference type="InterPro" id="IPR005471">
    <property type="entry name" value="Tscrpt_reg_IclR_N"/>
</dbReference>
<feature type="domain" description="IclR-ED" evidence="5">
    <location>
        <begin position="59"/>
        <end position="252"/>
    </location>
</feature>
<dbReference type="InterPro" id="IPR050707">
    <property type="entry name" value="HTH_MetabolicPath_Reg"/>
</dbReference>
<dbReference type="AlphaFoldDB" id="A0A356LL28"/>
<dbReference type="PANTHER" id="PTHR30136">
    <property type="entry name" value="HELIX-TURN-HELIX TRANSCRIPTIONAL REGULATOR, ICLR FAMILY"/>
    <property type="match status" value="1"/>
</dbReference>
<protein>
    <submittedName>
        <fullName evidence="6">IclR family transcriptional regulator</fullName>
    </submittedName>
</protein>
<name>A0A356LL28_9BURK</name>
<evidence type="ECO:0000313" key="6">
    <source>
        <dbReference type="EMBL" id="HBP31569.1"/>
    </source>
</evidence>
<comment type="caution">
    <text evidence="6">The sequence shown here is derived from an EMBL/GenBank/DDBJ whole genome shotgun (WGS) entry which is preliminary data.</text>
</comment>
<keyword evidence="1" id="KW-0805">Transcription regulation</keyword>